<organism evidence="1 2">
    <name type="scientific">Treponema rectale</name>
    <dbReference type="NCBI Taxonomy" id="744512"/>
    <lineage>
        <taxon>Bacteria</taxon>
        <taxon>Pseudomonadati</taxon>
        <taxon>Spirochaetota</taxon>
        <taxon>Spirochaetia</taxon>
        <taxon>Spirochaetales</taxon>
        <taxon>Treponemataceae</taxon>
        <taxon>Treponema</taxon>
    </lineage>
</organism>
<dbReference type="GO" id="GO:0016853">
    <property type="term" value="F:isomerase activity"/>
    <property type="evidence" value="ECO:0007669"/>
    <property type="project" value="UniProtKB-KW"/>
</dbReference>
<evidence type="ECO:0000313" key="2">
    <source>
        <dbReference type="Proteomes" id="UP000578697"/>
    </source>
</evidence>
<dbReference type="AlphaFoldDB" id="A0A840SH64"/>
<reference evidence="1 2" key="1">
    <citation type="submission" date="2020-08" db="EMBL/GenBank/DDBJ databases">
        <title>Genomic Encyclopedia of Type Strains, Phase IV (KMG-IV): sequencing the most valuable type-strain genomes for metagenomic binning, comparative biology and taxonomic classification.</title>
        <authorList>
            <person name="Goeker M."/>
        </authorList>
    </citation>
    <scope>NUCLEOTIDE SEQUENCE [LARGE SCALE GENOMIC DNA]</scope>
    <source>
        <strain evidence="1 2">DSM 103679</strain>
    </source>
</reference>
<proteinExistence type="predicted"/>
<protein>
    <submittedName>
        <fullName evidence="1">SsDNA-binding Zn-finger/Zn-ribbon topoisomerase 1</fullName>
    </submittedName>
</protein>
<dbReference type="GO" id="GO:0003677">
    <property type="term" value="F:DNA binding"/>
    <property type="evidence" value="ECO:0007669"/>
    <property type="project" value="UniProtKB-KW"/>
</dbReference>
<comment type="caution">
    <text evidence="1">The sequence shown here is derived from an EMBL/GenBank/DDBJ whole genome shotgun (WGS) entry which is preliminary data.</text>
</comment>
<dbReference type="EMBL" id="JACHFR010000002">
    <property type="protein sequence ID" value="MBB5218742.1"/>
    <property type="molecule type" value="Genomic_DNA"/>
</dbReference>
<keyword evidence="1" id="KW-0238">DNA-binding</keyword>
<gene>
    <name evidence="1" type="ORF">HNP77_001111</name>
</gene>
<keyword evidence="1" id="KW-0413">Isomerase</keyword>
<accession>A0A840SH64</accession>
<sequence>MNHIEFIRKQAKNFLKDWQTQTKTVESDGYISYHYDWKFYDVGDLFFYFELDDKDEQNYSLGHAQHYIAQMVGFKKWDDLTNASEKELELAEFLLRHFKDAQDLQQWEEVTGDPHITPDNAEELLDYAQYFYGLQEIQSIAYLPVDEVTILSGKQKANEMKQFDAEHAPNRSMRKDSYIFCTRCNKAYNFNQSKVIKSNTKNITMVVCKNYPDCRGTYLDYKVLSPTIMYKESRQAALEKGIHSFKTHFTMDTKVHCIHCGKEYLYREANVVQFPDNDEPLVYCKHYPECNGSLIDMMEV</sequence>
<dbReference type="RefSeq" id="WP_184652186.1">
    <property type="nucleotide sequence ID" value="NZ_JACHFR010000002.1"/>
</dbReference>
<name>A0A840SH64_9SPIR</name>
<keyword evidence="2" id="KW-1185">Reference proteome</keyword>
<evidence type="ECO:0000313" key="1">
    <source>
        <dbReference type="EMBL" id="MBB5218742.1"/>
    </source>
</evidence>
<dbReference type="Proteomes" id="UP000578697">
    <property type="component" value="Unassembled WGS sequence"/>
</dbReference>